<evidence type="ECO:0000313" key="2">
    <source>
        <dbReference type="EMBL" id="OGZ17006.1"/>
    </source>
</evidence>
<dbReference type="AlphaFoldDB" id="A0A1G2DTY4"/>
<evidence type="ECO:0000256" key="1">
    <source>
        <dbReference type="SAM" id="MobiDB-lite"/>
    </source>
</evidence>
<gene>
    <name evidence="2" type="ORF">A2494_00765</name>
</gene>
<feature type="region of interest" description="Disordered" evidence="1">
    <location>
        <begin position="1"/>
        <end position="34"/>
    </location>
</feature>
<name>A0A1G2DTY4_9BACT</name>
<protein>
    <submittedName>
        <fullName evidence="2">Uncharacterized protein</fullName>
    </submittedName>
</protein>
<reference evidence="2 3" key="1">
    <citation type="journal article" date="2016" name="Nat. Commun.">
        <title>Thousands of microbial genomes shed light on interconnected biogeochemical processes in an aquifer system.</title>
        <authorList>
            <person name="Anantharaman K."/>
            <person name="Brown C.T."/>
            <person name="Hug L.A."/>
            <person name="Sharon I."/>
            <person name="Castelle C.J."/>
            <person name="Probst A.J."/>
            <person name="Thomas B.C."/>
            <person name="Singh A."/>
            <person name="Wilkins M.J."/>
            <person name="Karaoz U."/>
            <person name="Brodie E.L."/>
            <person name="Williams K.H."/>
            <person name="Hubbard S.S."/>
            <person name="Banfield J.F."/>
        </authorList>
    </citation>
    <scope>NUCLEOTIDE SEQUENCE [LARGE SCALE GENOMIC DNA]</scope>
</reference>
<evidence type="ECO:0000313" key="3">
    <source>
        <dbReference type="Proteomes" id="UP000178106"/>
    </source>
</evidence>
<sequence length="85" mass="9381">MEERKQLGRKVVIKTHRKHGNGAKGGGRKGQTGKRGIIYHIAGDGTQTELLREEGPTFKDLSKKLFKSGFIPRDVAINPSGTTFF</sequence>
<proteinExistence type="predicted"/>
<dbReference type="Proteomes" id="UP000178106">
    <property type="component" value="Unassembled WGS sequence"/>
</dbReference>
<organism evidence="2 3">
    <name type="scientific">Candidatus Lloydbacteria bacterium RIFOXYC12_FULL_46_25</name>
    <dbReference type="NCBI Taxonomy" id="1798670"/>
    <lineage>
        <taxon>Bacteria</taxon>
        <taxon>Candidatus Lloydiibacteriota</taxon>
    </lineage>
</organism>
<feature type="compositionally biased region" description="Basic residues" evidence="1">
    <location>
        <begin position="7"/>
        <end position="21"/>
    </location>
</feature>
<dbReference type="EMBL" id="MHLU01000153">
    <property type="protein sequence ID" value="OGZ17006.1"/>
    <property type="molecule type" value="Genomic_DNA"/>
</dbReference>
<accession>A0A1G2DTY4</accession>
<comment type="caution">
    <text evidence="2">The sequence shown here is derived from an EMBL/GenBank/DDBJ whole genome shotgun (WGS) entry which is preliminary data.</text>
</comment>